<feature type="signal peptide" evidence="1">
    <location>
        <begin position="1"/>
        <end position="32"/>
    </location>
</feature>
<dbReference type="Proteomes" id="UP000078284">
    <property type="component" value="Chromosome 3"/>
</dbReference>
<evidence type="ECO:0000313" key="5">
    <source>
        <dbReference type="Proteomes" id="UP000434276"/>
    </source>
</evidence>
<feature type="chain" id="PRO_5036010012" evidence="1">
    <location>
        <begin position="33"/>
        <end position="111"/>
    </location>
</feature>
<sequence>MKKWSYAKLMTSALLLLFLSIILLAFHGGSRGDNHLYDHVAIGTKDILMGRKLKDLKPKTESLKMINPKKKNGFEYSDQVSSDLSGQEVFVDMMARDYQGPKPRSKPLKNN</sequence>
<evidence type="ECO:0000256" key="1">
    <source>
        <dbReference type="SAM" id="SignalP"/>
    </source>
</evidence>
<evidence type="ECO:0000313" key="4">
    <source>
        <dbReference type="Proteomes" id="UP000078284"/>
    </source>
</evidence>
<name>A0A178V763_ARATH</name>
<keyword evidence="1" id="KW-0732">Signal</keyword>
<dbReference type="OrthoDB" id="1079686at2759"/>
<reference evidence="3" key="2">
    <citation type="submission" date="2016-03" db="EMBL/GenBank/DDBJ databases">
        <title>Full-length assembly of Arabidopsis thaliana Ler reveals the complement of translocations and inversions.</title>
        <authorList>
            <person name="Zapata L."/>
            <person name="Schneeberger K."/>
            <person name="Ossowski S."/>
        </authorList>
    </citation>
    <scope>NUCLEOTIDE SEQUENCE [LARGE SCALE GENOMIC DNA]</scope>
    <source>
        <tissue evidence="3">Leaf</tissue>
    </source>
</reference>
<protein>
    <submittedName>
        <fullName evidence="3">GLV8</fullName>
    </submittedName>
</protein>
<dbReference type="Proteomes" id="UP000434276">
    <property type="component" value="Unassembled WGS sequence"/>
</dbReference>
<accession>A0A178V763</accession>
<gene>
    <name evidence="3" type="ordered locus">AXX17_At3g01440</name>
    <name evidence="2" type="ORF">C24_LOCUS11328</name>
</gene>
<accession>A0A5S9X8P2</accession>
<dbReference type="AlphaFoldDB" id="A0A178V763"/>
<reference evidence="4" key="1">
    <citation type="journal article" date="2016" name="Proc. Natl. Acad. Sci. U.S.A.">
        <title>Chromosome-level assembly of Arabidopsis thaliana Ler reveals the extent of translocation and inversion polymorphisms.</title>
        <authorList>
            <person name="Zapata L."/>
            <person name="Ding J."/>
            <person name="Willing E.M."/>
            <person name="Hartwig B."/>
            <person name="Bezdan D."/>
            <person name="Jiao W.B."/>
            <person name="Patel V."/>
            <person name="Velikkakam James G."/>
            <person name="Koornneef M."/>
            <person name="Ossowski S."/>
            <person name="Schneeberger K."/>
        </authorList>
    </citation>
    <scope>NUCLEOTIDE SEQUENCE [LARGE SCALE GENOMIC DNA]</scope>
    <source>
        <strain evidence="4">cv. Landsberg erecta</strain>
    </source>
</reference>
<dbReference type="EMBL" id="CACSHJ010000089">
    <property type="protein sequence ID" value="CAA0381071.1"/>
    <property type="molecule type" value="Genomic_DNA"/>
</dbReference>
<evidence type="ECO:0000313" key="2">
    <source>
        <dbReference type="EMBL" id="CAA0381071.1"/>
    </source>
</evidence>
<evidence type="ECO:0000313" key="3">
    <source>
        <dbReference type="EMBL" id="OAP02100.1"/>
    </source>
</evidence>
<dbReference type="EMBL" id="LUHQ01000003">
    <property type="protein sequence ID" value="OAP02100.1"/>
    <property type="molecule type" value="Genomic_DNA"/>
</dbReference>
<organism evidence="3 4">
    <name type="scientific">Arabidopsis thaliana</name>
    <name type="common">Mouse-ear cress</name>
    <dbReference type="NCBI Taxonomy" id="3702"/>
    <lineage>
        <taxon>Eukaryota</taxon>
        <taxon>Viridiplantae</taxon>
        <taxon>Streptophyta</taxon>
        <taxon>Embryophyta</taxon>
        <taxon>Tracheophyta</taxon>
        <taxon>Spermatophyta</taxon>
        <taxon>Magnoliopsida</taxon>
        <taxon>eudicotyledons</taxon>
        <taxon>Gunneridae</taxon>
        <taxon>Pentapetalae</taxon>
        <taxon>rosids</taxon>
        <taxon>malvids</taxon>
        <taxon>Brassicales</taxon>
        <taxon>Brassicaceae</taxon>
        <taxon>Camelineae</taxon>
        <taxon>Arabidopsis</taxon>
    </lineage>
</organism>
<dbReference type="ExpressionAtlas" id="A0A178V763">
    <property type="expression patterns" value="baseline and differential"/>
</dbReference>
<reference evidence="2 5" key="3">
    <citation type="submission" date="2019-12" db="EMBL/GenBank/DDBJ databases">
        <authorList>
            <person name="Jiao W.-B."/>
            <person name="Schneeberger K."/>
        </authorList>
    </citation>
    <scope>NUCLEOTIDE SEQUENCE [LARGE SCALE GENOMIC DNA]</scope>
    <source>
        <strain evidence="5">cv. C24</strain>
    </source>
</reference>
<proteinExistence type="predicted"/>